<proteinExistence type="predicted"/>
<dbReference type="PROSITE" id="PS51296">
    <property type="entry name" value="RIESKE"/>
    <property type="match status" value="1"/>
</dbReference>
<evidence type="ECO:0000256" key="5">
    <source>
        <dbReference type="ARBA" id="ARBA00023014"/>
    </source>
</evidence>
<keyword evidence="2" id="KW-0479">Metal-binding</keyword>
<organism evidence="7 8">
    <name type="scientific">Sporichthya brevicatena</name>
    <dbReference type="NCBI Taxonomy" id="171442"/>
    <lineage>
        <taxon>Bacteria</taxon>
        <taxon>Bacillati</taxon>
        <taxon>Actinomycetota</taxon>
        <taxon>Actinomycetes</taxon>
        <taxon>Sporichthyales</taxon>
        <taxon>Sporichthyaceae</taxon>
        <taxon>Sporichthya</taxon>
    </lineage>
</organism>
<gene>
    <name evidence="7" type="ORF">GCM10009547_16610</name>
</gene>
<keyword evidence="1" id="KW-0001">2Fe-2S</keyword>
<keyword evidence="3" id="KW-0560">Oxidoreductase</keyword>
<dbReference type="PANTHER" id="PTHR21266:SF60">
    <property type="entry name" value="3-KETOSTEROID-9-ALPHA-MONOOXYGENASE, OXYGENASE COMPONENT"/>
    <property type="match status" value="1"/>
</dbReference>
<evidence type="ECO:0000256" key="2">
    <source>
        <dbReference type="ARBA" id="ARBA00022723"/>
    </source>
</evidence>
<dbReference type="InterPro" id="IPR050584">
    <property type="entry name" value="Cholesterol_7-desaturase"/>
</dbReference>
<dbReference type="InterPro" id="IPR036922">
    <property type="entry name" value="Rieske_2Fe-2S_sf"/>
</dbReference>
<dbReference type="EMBL" id="BAAAHE010000011">
    <property type="protein sequence ID" value="GAA0615348.1"/>
    <property type="molecule type" value="Genomic_DNA"/>
</dbReference>
<dbReference type="SUPFAM" id="SSF50022">
    <property type="entry name" value="ISP domain"/>
    <property type="match status" value="1"/>
</dbReference>
<keyword evidence="4" id="KW-0408">Iron</keyword>
<dbReference type="Pfam" id="PF00355">
    <property type="entry name" value="Rieske"/>
    <property type="match status" value="1"/>
</dbReference>
<keyword evidence="5" id="KW-0411">Iron-sulfur</keyword>
<evidence type="ECO:0000256" key="3">
    <source>
        <dbReference type="ARBA" id="ARBA00023002"/>
    </source>
</evidence>
<feature type="domain" description="Rieske" evidence="6">
    <location>
        <begin position="1"/>
        <end position="99"/>
    </location>
</feature>
<evidence type="ECO:0000256" key="4">
    <source>
        <dbReference type="ARBA" id="ARBA00023004"/>
    </source>
</evidence>
<evidence type="ECO:0000313" key="8">
    <source>
        <dbReference type="Proteomes" id="UP001500957"/>
    </source>
</evidence>
<dbReference type="Proteomes" id="UP001500957">
    <property type="component" value="Unassembled WGS sequence"/>
</dbReference>
<name>A0ABP3RQW8_9ACTN</name>
<evidence type="ECO:0000259" key="6">
    <source>
        <dbReference type="PROSITE" id="PS51296"/>
    </source>
</evidence>
<protein>
    <recommendedName>
        <fullName evidence="6">Rieske domain-containing protein</fullName>
    </recommendedName>
</protein>
<sequence length="278" mass="30147">MLSELPVGGVIPLRVQGKELVLWRGESGELHALDAFCQHLGAHLGYNGRVCGEDVRCFYHGWAWSPAGENTDIPYDSRTHRGRRIRPWTVAEQGGLVFLWYSGSADQPQPQRPAPDLPNDATRAWVTRELVADPRLILEALVDPALLRFLAGGEIDLAGVPTSSDTRFEVEYRRDDGAAVRTAVLDVATGVVVGPGWSLTVAILPVVDDTVRILTAITGDARASDRAMDRILGLVADMAYQPLPGGSGEEPLRSFRAWRADLESSPIGESGDRVSTTA</sequence>
<dbReference type="InterPro" id="IPR017941">
    <property type="entry name" value="Rieske_2Fe-2S"/>
</dbReference>
<dbReference type="CDD" id="cd03469">
    <property type="entry name" value="Rieske_RO_Alpha_N"/>
    <property type="match status" value="1"/>
</dbReference>
<accession>A0ABP3RQW8</accession>
<keyword evidence="8" id="KW-1185">Reference proteome</keyword>
<reference evidence="8" key="1">
    <citation type="journal article" date="2019" name="Int. J. Syst. Evol. Microbiol.">
        <title>The Global Catalogue of Microorganisms (GCM) 10K type strain sequencing project: providing services to taxonomists for standard genome sequencing and annotation.</title>
        <authorList>
            <consortium name="The Broad Institute Genomics Platform"/>
            <consortium name="The Broad Institute Genome Sequencing Center for Infectious Disease"/>
            <person name="Wu L."/>
            <person name="Ma J."/>
        </authorList>
    </citation>
    <scope>NUCLEOTIDE SEQUENCE [LARGE SCALE GENOMIC DNA]</scope>
    <source>
        <strain evidence="8">JCM 10671</strain>
    </source>
</reference>
<dbReference type="Gene3D" id="2.102.10.10">
    <property type="entry name" value="Rieske [2Fe-2S] iron-sulphur domain"/>
    <property type="match status" value="1"/>
</dbReference>
<dbReference type="PANTHER" id="PTHR21266">
    <property type="entry name" value="IRON-SULFUR DOMAIN CONTAINING PROTEIN"/>
    <property type="match status" value="1"/>
</dbReference>
<evidence type="ECO:0000313" key="7">
    <source>
        <dbReference type="EMBL" id="GAA0615348.1"/>
    </source>
</evidence>
<evidence type="ECO:0000256" key="1">
    <source>
        <dbReference type="ARBA" id="ARBA00022714"/>
    </source>
</evidence>
<comment type="caution">
    <text evidence="7">The sequence shown here is derived from an EMBL/GenBank/DDBJ whole genome shotgun (WGS) entry which is preliminary data.</text>
</comment>